<accession>A0AAW4L0S3</accession>
<dbReference type="RefSeq" id="WP_214171289.1">
    <property type="nucleotide sequence ID" value="NZ_JAHCVJ010000003.1"/>
</dbReference>
<name>A0AAW4L0S3_9BACT</name>
<dbReference type="AlphaFoldDB" id="A0AAW4L0S3"/>
<gene>
    <name evidence="1" type="ORF">KI809_09420</name>
</gene>
<proteinExistence type="predicted"/>
<protein>
    <submittedName>
        <fullName evidence="1">Uncharacterized protein</fullName>
    </submittedName>
</protein>
<comment type="caution">
    <text evidence="1">The sequence shown here is derived from an EMBL/GenBank/DDBJ whole genome shotgun (WGS) entry which is preliminary data.</text>
</comment>
<evidence type="ECO:0000313" key="1">
    <source>
        <dbReference type="EMBL" id="MBT0664518.1"/>
    </source>
</evidence>
<dbReference type="EMBL" id="JAHCVJ010000003">
    <property type="protein sequence ID" value="MBT0664518.1"/>
    <property type="molecule type" value="Genomic_DNA"/>
</dbReference>
<sequence length="111" mass="12757">MNFPQDQIDELKQMFPGVSYATEGGFDYFLLPSVKLPGSCQPGQTEILLCPNVRDGYNSRLYFPNRIQCGKSPNWNGSTFIFDKQWYAFSWRLSQGLRLLQMVVSHLKGLQ</sequence>
<evidence type="ECO:0000313" key="2">
    <source>
        <dbReference type="Proteomes" id="UP000811899"/>
    </source>
</evidence>
<organism evidence="1 2">
    <name type="scientific">Geoanaerobacter pelophilus</name>
    <dbReference type="NCBI Taxonomy" id="60036"/>
    <lineage>
        <taxon>Bacteria</taxon>
        <taxon>Pseudomonadati</taxon>
        <taxon>Thermodesulfobacteriota</taxon>
        <taxon>Desulfuromonadia</taxon>
        <taxon>Geobacterales</taxon>
        <taxon>Geobacteraceae</taxon>
        <taxon>Geoanaerobacter</taxon>
    </lineage>
</organism>
<dbReference type="Proteomes" id="UP000811899">
    <property type="component" value="Unassembled WGS sequence"/>
</dbReference>
<keyword evidence="2" id="KW-1185">Reference proteome</keyword>
<reference evidence="1 2" key="1">
    <citation type="submission" date="2021-05" db="EMBL/GenBank/DDBJ databases">
        <title>The draft genome of Geobacter pelophilus DSM 12255.</title>
        <authorList>
            <person name="Xu Z."/>
            <person name="Masuda Y."/>
            <person name="Itoh H."/>
            <person name="Senoo K."/>
        </authorList>
    </citation>
    <scope>NUCLEOTIDE SEQUENCE [LARGE SCALE GENOMIC DNA]</scope>
    <source>
        <strain evidence="1 2">DSM 12255</strain>
    </source>
</reference>